<feature type="transmembrane region" description="Helical" evidence="11">
    <location>
        <begin position="415"/>
        <end position="438"/>
    </location>
</feature>
<keyword evidence="11" id="KW-1133">Transmembrane helix</keyword>
<sequence length="1135" mass="128045">MLLNLRDLMEPLRRRIEDPQKQKNLILFIVSTALLLDNMLFMVIVPIITPILARGLDALNTYRKNEAKNMPCSLNMLFRKIWQPKKGSEDISIGILFASKAIVQLIANTVTGSFIDRIGYELPLLMGLSVMFVSTLLFAIFTSYGGLFFARSVQGLGSALADTAALGLVADRFTVDEERQRALGIALAFISFGSLVAPPFGGFFFQYFGHSVPFILLALMCLCDAFLIGMIAAKKAEDDVARENKPVGTPMWKLMSDPYIAIIAGALVVANIPLAFLEPTISKWMEDVMDATPFQKGFVWFPAFIPHVCGVMICVALANKYFRFQWFYGAVGLAFIAISTAFLPECRTYGQVTVPLGLMCFGIALVDTALLPTLAFIVDTRHASVYGSVYAIADISYSFSYALGPIVAGNIVEKFGFITLNLGMGAVSILYVPMLILLRGVYDRQVDKSERIGLIEQDELELNHESSFGGGYGTASVAAVDLPIENTEPSDNRSSIKDCRIQTVQSARQVPLLPVPKISETIERYLQALKPLIPDFQYEKVAQYAEEFLQKTANKLKILLEARARTRVNWVTDWWLNDMYFEQNAPLPIKSNPGMLVHRNYSRSRSENVTLIASIIKSTLRYKTKVENNELHETSGGQLSGSHLCMNQYRNLFTRYRRPGNSRDHHVIRKSDFFLIMRNGTFYKPDVNDLEAQIFAIVTKSTPQKNVGILTTCARRDWNILRSKIEEISSINGALLKLIQNAAFIVNLDQAGDDSPIEQFLHGGKFANNRWFDCTLQLIINDDGDFGICYEHSVCEGIPVVQLAAEIKRAIIQNPTKDKYYYGNSPLEPLFFRTSHELDSLITRQINVHRGHQERLDLIVFKFEKFGKSFIKKQNMSPDAFLQVALQCAYHRIYCRLPCSYESGSIRRFRNGRVDNIRASTIPALQLCRHLSEFYLSREECKSSLSTNSMDYLRKAVRFQTTITQQAITGKGLDNHLLALLNTLREVSLPIPELFTDNSFKTFNHFELSTSQIPTISRDIYMCYGPVVDDGYGCSYNPQKDCIVFCISSFKDCDATSSERFRRALAESLETLMDVCTQFNSKRSNSADKEQIRSDVFGSSRRVRCNSQVDELDDLALESRRSTFKRAQTEDKFRL</sequence>
<dbReference type="GO" id="GO:0016020">
    <property type="term" value="C:membrane"/>
    <property type="evidence" value="ECO:0007669"/>
    <property type="project" value="UniProtKB-SubCell"/>
</dbReference>
<dbReference type="Pfam" id="PF00755">
    <property type="entry name" value="Carn_acyltransf"/>
    <property type="match status" value="1"/>
</dbReference>
<evidence type="ECO:0000313" key="13">
    <source>
        <dbReference type="EMBL" id="CBY22680.1"/>
    </source>
</evidence>
<name>E4WZT4_OIKDI</name>
<evidence type="ECO:0000256" key="8">
    <source>
        <dbReference type="ARBA" id="ARBA00040495"/>
    </source>
</evidence>
<dbReference type="PANTHER" id="PTHR22589">
    <property type="entry name" value="CARNITINE O-ACYLTRANSFERASE"/>
    <property type="match status" value="1"/>
</dbReference>
<keyword evidence="11" id="KW-0472">Membrane</keyword>
<dbReference type="InterPro" id="IPR036259">
    <property type="entry name" value="MFS_trans_sf"/>
</dbReference>
<dbReference type="Gene3D" id="1.20.1250.20">
    <property type="entry name" value="MFS general substrate transporter like domains"/>
    <property type="match status" value="1"/>
</dbReference>
<feature type="transmembrane region" description="Helical" evidence="11">
    <location>
        <begin position="297"/>
        <end position="319"/>
    </location>
</feature>
<evidence type="ECO:0000256" key="6">
    <source>
        <dbReference type="ARBA" id="ARBA00037088"/>
    </source>
</evidence>
<feature type="active site" description="Proton acceptor" evidence="10">
    <location>
        <position position="792"/>
    </location>
</feature>
<feature type="domain" description="Major facilitator superfamily (MFS) profile" evidence="12">
    <location>
        <begin position="26"/>
        <end position="443"/>
    </location>
</feature>
<dbReference type="PROSITE" id="PS50850">
    <property type="entry name" value="MFS"/>
    <property type="match status" value="1"/>
</dbReference>
<comment type="subcellular location">
    <subcellularLocation>
        <location evidence="1">Membrane</location>
        <topology evidence="1">Multi-pass membrane protein</topology>
    </subcellularLocation>
</comment>
<proteinExistence type="inferred from homology"/>
<dbReference type="PANTHER" id="PTHR22589:SF14">
    <property type="entry name" value="CHOLINE O-ACETYLTRANSFERASE"/>
    <property type="match status" value="1"/>
</dbReference>
<dbReference type="EC" id="2.3.1.6" evidence="7"/>
<dbReference type="InterPro" id="IPR042231">
    <property type="entry name" value="Cho/carn_acyl_trans_2"/>
</dbReference>
<evidence type="ECO:0000259" key="12">
    <source>
        <dbReference type="PROSITE" id="PS50850"/>
    </source>
</evidence>
<organism evidence="13">
    <name type="scientific">Oikopleura dioica</name>
    <name type="common">Tunicate</name>
    <dbReference type="NCBI Taxonomy" id="34765"/>
    <lineage>
        <taxon>Eukaryota</taxon>
        <taxon>Metazoa</taxon>
        <taxon>Chordata</taxon>
        <taxon>Tunicata</taxon>
        <taxon>Appendicularia</taxon>
        <taxon>Copelata</taxon>
        <taxon>Oikopleuridae</taxon>
        <taxon>Oikopleura</taxon>
    </lineage>
</organism>
<feature type="transmembrane region" description="Helical" evidence="11">
    <location>
        <begin position="356"/>
        <end position="378"/>
    </location>
</feature>
<gene>
    <name evidence="13" type="ORF">GSOID_T00013449001</name>
</gene>
<dbReference type="OrthoDB" id="5086884at2759"/>
<keyword evidence="4" id="KW-0530">Neurotransmitter biosynthesis</keyword>
<dbReference type="AlphaFoldDB" id="E4WZT4"/>
<dbReference type="GO" id="GO:0022857">
    <property type="term" value="F:transmembrane transporter activity"/>
    <property type="evidence" value="ECO:0007669"/>
    <property type="project" value="InterPro"/>
</dbReference>
<comment type="catalytic activity">
    <reaction evidence="9">
        <text>choline + acetyl-CoA = acetylcholine + CoA</text>
        <dbReference type="Rhea" id="RHEA:18821"/>
        <dbReference type="ChEBI" id="CHEBI:15354"/>
        <dbReference type="ChEBI" id="CHEBI:15355"/>
        <dbReference type="ChEBI" id="CHEBI:57287"/>
        <dbReference type="ChEBI" id="CHEBI:57288"/>
        <dbReference type="EC" id="2.3.1.6"/>
    </reaction>
</comment>
<dbReference type="GO" id="GO:0005737">
    <property type="term" value="C:cytoplasm"/>
    <property type="evidence" value="ECO:0007669"/>
    <property type="project" value="TreeGrafter"/>
</dbReference>
<dbReference type="GO" id="GO:0004102">
    <property type="term" value="F:choline O-acetyltransferase activity"/>
    <property type="evidence" value="ECO:0007669"/>
    <property type="project" value="UniProtKB-EC"/>
</dbReference>
<evidence type="ECO:0000256" key="7">
    <source>
        <dbReference type="ARBA" id="ARBA00039091"/>
    </source>
</evidence>
<dbReference type="SUPFAM" id="SSF103473">
    <property type="entry name" value="MFS general substrate transporter"/>
    <property type="match status" value="1"/>
</dbReference>
<dbReference type="InterPro" id="IPR020846">
    <property type="entry name" value="MFS_dom"/>
</dbReference>
<feature type="transmembrane region" description="Helical" evidence="11">
    <location>
        <begin position="122"/>
        <end position="142"/>
    </location>
</feature>
<feature type="transmembrane region" description="Helical" evidence="11">
    <location>
        <begin position="182"/>
        <end position="208"/>
    </location>
</feature>
<evidence type="ECO:0000256" key="5">
    <source>
        <dbReference type="ARBA" id="ARBA00023315"/>
    </source>
</evidence>
<dbReference type="GO" id="GO:0007274">
    <property type="term" value="P:neuromuscular synaptic transmission"/>
    <property type="evidence" value="ECO:0007669"/>
    <property type="project" value="TreeGrafter"/>
</dbReference>
<feature type="transmembrane region" description="Helical" evidence="11">
    <location>
        <begin position="91"/>
        <end position="110"/>
    </location>
</feature>
<accession>E4WZT4</accession>
<dbReference type="InterPro" id="IPR039551">
    <property type="entry name" value="Cho/carn_acyl_trans"/>
</dbReference>
<evidence type="ECO:0000256" key="1">
    <source>
        <dbReference type="ARBA" id="ARBA00004141"/>
    </source>
</evidence>
<dbReference type="SUPFAM" id="SSF52777">
    <property type="entry name" value="CoA-dependent acyltransferases"/>
    <property type="match status" value="2"/>
</dbReference>
<protein>
    <recommendedName>
        <fullName evidence="8">Choline O-acetyltransferase</fullName>
        <ecNumber evidence="7">2.3.1.6</ecNumber>
    </recommendedName>
</protein>
<dbReference type="FunCoup" id="E4WZT4">
    <property type="interactions" value="1"/>
</dbReference>
<feature type="transmembrane region" description="Helical" evidence="11">
    <location>
        <begin position="326"/>
        <end position="344"/>
    </location>
</feature>
<evidence type="ECO:0000256" key="3">
    <source>
        <dbReference type="ARBA" id="ARBA00022679"/>
    </source>
</evidence>
<keyword evidence="3" id="KW-0808">Transferase</keyword>
<dbReference type="GO" id="GO:0008292">
    <property type="term" value="P:acetylcholine biosynthetic process"/>
    <property type="evidence" value="ECO:0007669"/>
    <property type="project" value="TreeGrafter"/>
</dbReference>
<dbReference type="InterPro" id="IPR011701">
    <property type="entry name" value="MFS"/>
</dbReference>
<dbReference type="Proteomes" id="UP000001307">
    <property type="component" value="Unassembled WGS sequence"/>
</dbReference>
<dbReference type="InterPro" id="IPR000542">
    <property type="entry name" value="Carn_acyl_trans"/>
</dbReference>
<feature type="transmembrane region" description="Helical" evidence="11">
    <location>
        <begin position="25"/>
        <end position="53"/>
    </location>
</feature>
<feature type="transmembrane region" description="Helical" evidence="11">
    <location>
        <begin position="385"/>
        <end position="403"/>
    </location>
</feature>
<comment type="similarity">
    <text evidence="2">Belongs to the carnitine/choline acetyltransferase family.</text>
</comment>
<dbReference type="InterPro" id="IPR023213">
    <property type="entry name" value="CAT-like_dom_sf"/>
</dbReference>
<dbReference type="GO" id="GO:0045202">
    <property type="term" value="C:synapse"/>
    <property type="evidence" value="ECO:0007669"/>
    <property type="project" value="GOC"/>
</dbReference>
<reference evidence="13" key="1">
    <citation type="journal article" date="2010" name="Science">
        <title>Plasticity of animal genome architecture unmasked by rapid evolution of a pelagic tunicate.</title>
        <authorList>
            <person name="Denoeud F."/>
            <person name="Henriet S."/>
            <person name="Mungpakdee S."/>
            <person name="Aury J.M."/>
            <person name="Da Silva C."/>
            <person name="Brinkmann H."/>
            <person name="Mikhaleva J."/>
            <person name="Olsen L.C."/>
            <person name="Jubin C."/>
            <person name="Canestro C."/>
            <person name="Bouquet J.M."/>
            <person name="Danks G."/>
            <person name="Poulain J."/>
            <person name="Campsteijn C."/>
            <person name="Adamski M."/>
            <person name="Cross I."/>
            <person name="Yadetie F."/>
            <person name="Muffato M."/>
            <person name="Louis A."/>
            <person name="Butcher S."/>
            <person name="Tsagkogeorga G."/>
            <person name="Konrad A."/>
            <person name="Singh S."/>
            <person name="Jensen M.F."/>
            <person name="Cong E.H."/>
            <person name="Eikeseth-Otteraa H."/>
            <person name="Noel B."/>
            <person name="Anthouard V."/>
            <person name="Porcel B.M."/>
            <person name="Kachouri-Lafond R."/>
            <person name="Nishino A."/>
            <person name="Ugolini M."/>
            <person name="Chourrout P."/>
            <person name="Nishida H."/>
            <person name="Aasland R."/>
            <person name="Huzurbazar S."/>
            <person name="Westhof E."/>
            <person name="Delsuc F."/>
            <person name="Lehrach H."/>
            <person name="Reinhardt R."/>
            <person name="Weissenbach J."/>
            <person name="Roy S.W."/>
            <person name="Artiguenave F."/>
            <person name="Postlethwait J.H."/>
            <person name="Manak J.R."/>
            <person name="Thompson E.M."/>
            <person name="Jaillon O."/>
            <person name="Du Pasquier L."/>
            <person name="Boudinot P."/>
            <person name="Liberles D.A."/>
            <person name="Volff J.N."/>
            <person name="Philippe H."/>
            <person name="Lenhard B."/>
            <person name="Roest Crollius H."/>
            <person name="Wincker P."/>
            <person name="Chourrout D."/>
        </authorList>
    </citation>
    <scope>NUCLEOTIDE SEQUENCE [LARGE SCALE GENOMIC DNA]</scope>
</reference>
<keyword evidence="5" id="KW-0012">Acyltransferase</keyword>
<evidence type="ECO:0000256" key="11">
    <source>
        <dbReference type="SAM" id="Phobius"/>
    </source>
</evidence>
<evidence type="ECO:0000313" key="14">
    <source>
        <dbReference type="Proteomes" id="UP000001307"/>
    </source>
</evidence>
<comment type="function">
    <text evidence="6">Catalyzes the reversible synthesis of acetylcholine (ACh) from acetyl CoA and choline at cholinergic synapses.</text>
</comment>
<dbReference type="Gene3D" id="3.30.559.70">
    <property type="entry name" value="Choline/Carnitine o-acyltransferase, domain 2"/>
    <property type="match status" value="1"/>
</dbReference>
<dbReference type="InParanoid" id="E4WZT4"/>
<evidence type="ECO:0000256" key="10">
    <source>
        <dbReference type="PIRSR" id="PIRSR600542-1"/>
    </source>
</evidence>
<dbReference type="Gene3D" id="3.30.559.10">
    <property type="entry name" value="Chloramphenicol acetyltransferase-like domain"/>
    <property type="match status" value="1"/>
</dbReference>
<dbReference type="Pfam" id="PF07690">
    <property type="entry name" value="MFS_1"/>
    <property type="match status" value="1"/>
</dbReference>
<evidence type="ECO:0000256" key="2">
    <source>
        <dbReference type="ARBA" id="ARBA00005232"/>
    </source>
</evidence>
<keyword evidence="14" id="KW-1185">Reference proteome</keyword>
<dbReference type="EMBL" id="FN653019">
    <property type="protein sequence ID" value="CBY22680.1"/>
    <property type="molecule type" value="Genomic_DNA"/>
</dbReference>
<feature type="transmembrane region" description="Helical" evidence="11">
    <location>
        <begin position="254"/>
        <end position="277"/>
    </location>
</feature>
<feature type="transmembrane region" description="Helical" evidence="11">
    <location>
        <begin position="214"/>
        <end position="233"/>
    </location>
</feature>
<evidence type="ECO:0000256" key="4">
    <source>
        <dbReference type="ARBA" id="ARBA00022979"/>
    </source>
</evidence>
<evidence type="ECO:0000256" key="9">
    <source>
        <dbReference type="ARBA" id="ARBA00048143"/>
    </source>
</evidence>
<keyword evidence="11" id="KW-0812">Transmembrane</keyword>
<dbReference type="GO" id="GO:0043005">
    <property type="term" value="C:neuron projection"/>
    <property type="evidence" value="ECO:0007669"/>
    <property type="project" value="TreeGrafter"/>
</dbReference>